<evidence type="ECO:0000313" key="1">
    <source>
        <dbReference type="EMBL" id="BAX96704.1"/>
    </source>
</evidence>
<organism evidence="1 2">
    <name type="scientific">[Mycobacterium] stephanolepidis</name>
    <dbReference type="NCBI Taxonomy" id="1520670"/>
    <lineage>
        <taxon>Bacteria</taxon>
        <taxon>Bacillati</taxon>
        <taxon>Actinomycetota</taxon>
        <taxon>Actinomycetes</taxon>
        <taxon>Mycobacteriales</taxon>
        <taxon>Mycobacteriaceae</taxon>
        <taxon>Mycobacteroides</taxon>
    </lineage>
</organism>
<proteinExistence type="predicted"/>
<dbReference type="EMBL" id="AP018165">
    <property type="protein sequence ID" value="BAX96704.1"/>
    <property type="molecule type" value="Genomic_DNA"/>
</dbReference>
<reference evidence="2" key="1">
    <citation type="journal article" date="2017" name="Genome Announc.">
        <title>Complete Genome Sequence of Mycobacterium stephanolepidis.</title>
        <authorList>
            <person name="Fukano H."/>
            <person name="Yoshida M."/>
            <person name="Katayama Y."/>
            <person name="Omatsu T."/>
            <person name="Mizutani T."/>
            <person name="Kurata O."/>
            <person name="Wada S."/>
            <person name="Hoshino Y."/>
        </authorList>
    </citation>
    <scope>NUCLEOTIDE SEQUENCE [LARGE SCALE GENOMIC DNA]</scope>
    <source>
        <strain evidence="2">NJB0901</strain>
    </source>
</reference>
<evidence type="ECO:0000313" key="2">
    <source>
        <dbReference type="Proteomes" id="UP000217954"/>
    </source>
</evidence>
<dbReference type="AlphaFoldDB" id="A0A1Z4EUR9"/>
<protein>
    <recommendedName>
        <fullName evidence="3">HTH cro/C1-type domain-containing protein</fullName>
    </recommendedName>
</protein>
<keyword evidence="2" id="KW-1185">Reference proteome</keyword>
<reference evidence="1 2" key="2">
    <citation type="journal article" date="2017" name="Int. J. Syst. Evol. Microbiol.">
        <title>Mycobacterium stephanolepidis sp. nov., a rapidly growing species related to Mycobacterium chelonae, isolated from marine teleost fish, Stephanolepis cirrhifer.</title>
        <authorList>
            <person name="Fukano H."/>
            <person name="Wada S."/>
            <person name="Kurata O."/>
            <person name="Katayama K."/>
            <person name="Fujiwara N."/>
            <person name="Hoshino Y."/>
        </authorList>
    </citation>
    <scope>NUCLEOTIDE SEQUENCE [LARGE SCALE GENOMIC DNA]</scope>
    <source>
        <strain evidence="1 2">NJB0901</strain>
    </source>
</reference>
<name>A0A1Z4EUR9_9MYCO</name>
<evidence type="ECO:0008006" key="3">
    <source>
        <dbReference type="Google" id="ProtNLM"/>
    </source>
</evidence>
<sequence length="421" mass="46209">MPVMSQHAHDRLTWGDVSGMIVSVAADPIRERNAARLRRAREEQGLSLREVAIEIHNVRSMRGDDDLATPESLRRRYAQIEKSGAVGQQWSEDIAAIYGMEPGELFDIPTDTRLPHPLLLQLPVDGDVLAVIAAQQQAHIQAEHTFGPQHARPLVERDLETVEALIKSAPAKLRAQVRQAAGTIAEVGGWIAQDLGDYSAAEALTNKAAAHLRSAEPDLTAMIWMRQSNIYIRHSPELAAELAEDAADLIDGHDAGRLRASIARQRALAALANGDQRGFHRHAAHALELGDIEPVDGDRAVYAHAAYVASDIAAGYLRLDEPAKAAELLAAHHGQWTSEQHRDRAVADMRLLHAYIAVREYPMALTLADAAIPGYLSAPSQRARRHLAQAGKLVRDRRRRDRNPLLQQLAGRIKNATQGVI</sequence>
<gene>
    <name evidence="1" type="ORF">MSTE_01375</name>
</gene>
<accession>A0A1Z4EUR9</accession>
<dbReference type="KEGG" id="mste:MSTE_01375"/>
<dbReference type="Proteomes" id="UP000217954">
    <property type="component" value="Chromosome"/>
</dbReference>